<sequence>MKPPVDFFDHVETGELVVYLASDEMTGAEHKVHIYFTHDTAVEEVEGIPRRALIKDIRGSSTRRESISGNVEIRFSRPGAARNFRTKLEEMTEELKIQTLLRPLPHEKVLLQMYVGDVVMSPRSILDAEVLLTQDEAPSAANRKRILIRSLDGSRYYCKEVLSEDLKSELMRPLSGAKIVEMTDPRQFTVYPSEASIGGQLGIGFDVPALEGEFSNSLVRLKG</sequence>
<proteinExistence type="predicted"/>
<evidence type="ECO:0000313" key="1">
    <source>
        <dbReference type="EMBL" id="RPA91081.1"/>
    </source>
</evidence>
<accession>A0A3N4J3E1</accession>
<evidence type="ECO:0000313" key="2">
    <source>
        <dbReference type="Proteomes" id="UP000276215"/>
    </source>
</evidence>
<organism evidence="1 2">
    <name type="scientific">Choiromyces venosus 120613-1</name>
    <dbReference type="NCBI Taxonomy" id="1336337"/>
    <lineage>
        <taxon>Eukaryota</taxon>
        <taxon>Fungi</taxon>
        <taxon>Dikarya</taxon>
        <taxon>Ascomycota</taxon>
        <taxon>Pezizomycotina</taxon>
        <taxon>Pezizomycetes</taxon>
        <taxon>Pezizales</taxon>
        <taxon>Tuberaceae</taxon>
        <taxon>Choiromyces</taxon>
    </lineage>
</organism>
<reference evidence="1 2" key="1">
    <citation type="journal article" date="2018" name="Nat. Ecol. Evol.">
        <title>Pezizomycetes genomes reveal the molecular basis of ectomycorrhizal truffle lifestyle.</title>
        <authorList>
            <person name="Murat C."/>
            <person name="Payen T."/>
            <person name="Noel B."/>
            <person name="Kuo A."/>
            <person name="Morin E."/>
            <person name="Chen J."/>
            <person name="Kohler A."/>
            <person name="Krizsan K."/>
            <person name="Balestrini R."/>
            <person name="Da Silva C."/>
            <person name="Montanini B."/>
            <person name="Hainaut M."/>
            <person name="Levati E."/>
            <person name="Barry K.W."/>
            <person name="Belfiori B."/>
            <person name="Cichocki N."/>
            <person name="Clum A."/>
            <person name="Dockter R.B."/>
            <person name="Fauchery L."/>
            <person name="Guy J."/>
            <person name="Iotti M."/>
            <person name="Le Tacon F."/>
            <person name="Lindquist E.A."/>
            <person name="Lipzen A."/>
            <person name="Malagnac F."/>
            <person name="Mello A."/>
            <person name="Molinier V."/>
            <person name="Miyauchi S."/>
            <person name="Poulain J."/>
            <person name="Riccioni C."/>
            <person name="Rubini A."/>
            <person name="Sitrit Y."/>
            <person name="Splivallo R."/>
            <person name="Traeger S."/>
            <person name="Wang M."/>
            <person name="Zifcakova L."/>
            <person name="Wipf D."/>
            <person name="Zambonelli A."/>
            <person name="Paolocci F."/>
            <person name="Nowrousian M."/>
            <person name="Ottonello S."/>
            <person name="Baldrian P."/>
            <person name="Spatafora J.W."/>
            <person name="Henrissat B."/>
            <person name="Nagy L.G."/>
            <person name="Aury J.M."/>
            <person name="Wincker P."/>
            <person name="Grigoriev I.V."/>
            <person name="Bonfante P."/>
            <person name="Martin F.M."/>
        </authorList>
    </citation>
    <scope>NUCLEOTIDE SEQUENCE [LARGE SCALE GENOMIC DNA]</scope>
    <source>
        <strain evidence="1 2">120613-1</strain>
    </source>
</reference>
<keyword evidence="2" id="KW-1185">Reference proteome</keyword>
<dbReference type="EMBL" id="ML120505">
    <property type="protein sequence ID" value="RPA91081.1"/>
    <property type="molecule type" value="Genomic_DNA"/>
</dbReference>
<dbReference type="AlphaFoldDB" id="A0A3N4J3E1"/>
<name>A0A3N4J3E1_9PEZI</name>
<protein>
    <submittedName>
        <fullName evidence="1">Uncharacterized protein</fullName>
    </submittedName>
</protein>
<gene>
    <name evidence="1" type="ORF">L873DRAFT_350830</name>
</gene>
<dbReference type="Proteomes" id="UP000276215">
    <property type="component" value="Unassembled WGS sequence"/>
</dbReference>